<evidence type="ECO:0000313" key="5">
    <source>
        <dbReference type="Proteomes" id="UP000184069"/>
    </source>
</evidence>
<keyword evidence="1" id="KW-0812">Transmembrane</keyword>
<accession>A0A1M6ZVS2</accession>
<evidence type="ECO:0000313" key="4">
    <source>
        <dbReference type="Proteomes" id="UP000093508"/>
    </source>
</evidence>
<reference evidence="3 5" key="2">
    <citation type="submission" date="2016-11" db="EMBL/GenBank/DDBJ databases">
        <authorList>
            <person name="Jaros S."/>
            <person name="Januszkiewicz K."/>
            <person name="Wedrychowicz H."/>
        </authorList>
    </citation>
    <scope>NUCLEOTIDE SEQUENCE [LARGE SCALE GENOMIC DNA]</scope>
    <source>
        <strain evidence="3 5">DSM 27621</strain>
    </source>
</reference>
<sequence length="99" mass="11929">MALQIKIMNKNLLILWIFYKKLILPAGLFSLLFYFLFQSDPKTFGLSFLLILPLLHYFIYELRLKNEYYFYANFGFSKLFLWIFTVSLGLTVKIITYFL</sequence>
<dbReference type="AlphaFoldDB" id="A0A1M6ZVS2"/>
<feature type="transmembrane region" description="Helical" evidence="1">
    <location>
        <begin position="12"/>
        <end position="37"/>
    </location>
</feature>
<name>A0A1M6ZVS2_9FLAO</name>
<protein>
    <submittedName>
        <fullName evidence="3">Uncharacterized protein</fullName>
    </submittedName>
</protein>
<dbReference type="Proteomes" id="UP000093508">
    <property type="component" value="Unassembled WGS sequence"/>
</dbReference>
<keyword evidence="1" id="KW-0472">Membrane</keyword>
<dbReference type="Proteomes" id="UP000184069">
    <property type="component" value="Unassembled WGS sequence"/>
</dbReference>
<dbReference type="EMBL" id="MAYF01000113">
    <property type="protein sequence ID" value="OCA79061.1"/>
    <property type="molecule type" value="Genomic_DNA"/>
</dbReference>
<feature type="transmembrane region" description="Helical" evidence="1">
    <location>
        <begin position="43"/>
        <end position="59"/>
    </location>
</feature>
<dbReference type="EMBL" id="FRBM01000003">
    <property type="protein sequence ID" value="SHL34496.1"/>
    <property type="molecule type" value="Genomic_DNA"/>
</dbReference>
<feature type="transmembrane region" description="Helical" evidence="1">
    <location>
        <begin position="79"/>
        <end position="98"/>
    </location>
</feature>
<gene>
    <name evidence="2" type="ORF">BBH99_06700</name>
    <name evidence="3" type="ORF">SAMN05444407_103385</name>
</gene>
<proteinExistence type="predicted"/>
<keyword evidence="1" id="KW-1133">Transmembrane helix</keyword>
<evidence type="ECO:0000313" key="2">
    <source>
        <dbReference type="EMBL" id="OCA79061.1"/>
    </source>
</evidence>
<organism evidence="3 5">
    <name type="scientific">Chryseobacterium contaminans</name>
    <dbReference type="NCBI Taxonomy" id="1423959"/>
    <lineage>
        <taxon>Bacteria</taxon>
        <taxon>Pseudomonadati</taxon>
        <taxon>Bacteroidota</taxon>
        <taxon>Flavobacteriia</taxon>
        <taxon>Flavobacteriales</taxon>
        <taxon>Weeksellaceae</taxon>
        <taxon>Chryseobacterium group</taxon>
        <taxon>Chryseobacterium</taxon>
    </lineage>
</organism>
<keyword evidence="4" id="KW-1185">Reference proteome</keyword>
<evidence type="ECO:0000256" key="1">
    <source>
        <dbReference type="SAM" id="Phobius"/>
    </source>
</evidence>
<reference evidence="2 4" key="1">
    <citation type="submission" date="2016-07" db="EMBL/GenBank/DDBJ databases">
        <authorList>
            <person name="Jeong J.-J."/>
            <person name="Kim D.W."/>
            <person name="Sang M.K."/>
            <person name="Choi I.-G."/>
            <person name="Kim K.D."/>
        </authorList>
    </citation>
    <scope>NUCLEOTIDE SEQUENCE [LARGE SCALE GENOMIC DNA]</scope>
    <source>
        <strain evidence="2 4">C-26</strain>
    </source>
</reference>
<dbReference type="STRING" id="1423959.SAMN05444407_103385"/>
<evidence type="ECO:0000313" key="3">
    <source>
        <dbReference type="EMBL" id="SHL34496.1"/>
    </source>
</evidence>